<keyword evidence="2" id="KW-1185">Reference proteome</keyword>
<sequence length="37" mass="4353">MTGYKYDPIRSENMFKAKQLQFDIFKIHSSLLSIQAC</sequence>
<dbReference type="EMBL" id="NBYY01000009">
    <property type="protein sequence ID" value="PCS23786.1"/>
    <property type="molecule type" value="Genomic_DNA"/>
</dbReference>
<name>A0A2A5T6M9_9GAMM</name>
<accession>A0A2A5T6M9</accession>
<dbReference type="Proteomes" id="UP000219020">
    <property type="component" value="Unassembled WGS sequence"/>
</dbReference>
<dbReference type="AlphaFoldDB" id="A0A2A5T6M9"/>
<gene>
    <name evidence="1" type="ORF">BTN49_0755</name>
</gene>
<evidence type="ECO:0000313" key="1">
    <source>
        <dbReference type="EMBL" id="PCS23786.1"/>
    </source>
</evidence>
<reference evidence="2" key="1">
    <citation type="submission" date="2017-04" db="EMBL/GenBank/DDBJ databases">
        <title>Genome evolution of the luminous symbionts of deep sea anglerfish.</title>
        <authorList>
            <person name="Hendry T.A."/>
        </authorList>
    </citation>
    <scope>NUCLEOTIDE SEQUENCE [LARGE SCALE GENOMIC DNA]</scope>
</reference>
<organism evidence="1 2">
    <name type="scientific">Candidatus Enterovibrio escicola</name>
    <dbReference type="NCBI Taxonomy" id="1927127"/>
    <lineage>
        <taxon>Bacteria</taxon>
        <taxon>Pseudomonadati</taxon>
        <taxon>Pseudomonadota</taxon>
        <taxon>Gammaproteobacteria</taxon>
        <taxon>Vibrionales</taxon>
        <taxon>Vibrionaceae</taxon>
        <taxon>Enterovibrio</taxon>
    </lineage>
</organism>
<evidence type="ECO:0000313" key="2">
    <source>
        <dbReference type="Proteomes" id="UP000219020"/>
    </source>
</evidence>
<protein>
    <submittedName>
        <fullName evidence="1">Uncharacterized protein</fullName>
    </submittedName>
</protein>
<comment type="caution">
    <text evidence="1">The sequence shown here is derived from an EMBL/GenBank/DDBJ whole genome shotgun (WGS) entry which is preliminary data.</text>
</comment>
<proteinExistence type="predicted"/>